<dbReference type="EMBL" id="CAJVPQ010004777">
    <property type="protein sequence ID" value="CAG8658098.1"/>
    <property type="molecule type" value="Genomic_DNA"/>
</dbReference>
<dbReference type="Proteomes" id="UP000789570">
    <property type="component" value="Unassembled WGS sequence"/>
</dbReference>
<sequence length="84" mass="9328">MLILEGGDQNTSIPEGGNQNMSISEGDIQSISFSTDNEESVFDDILKDTLEESESESEVNTDYPNEAYDDLMALVINYKLSNRT</sequence>
<keyword evidence="3" id="KW-1185">Reference proteome</keyword>
<evidence type="ECO:0000313" key="2">
    <source>
        <dbReference type="EMBL" id="CAG8658098.1"/>
    </source>
</evidence>
<accession>A0A9N9H9Y8</accession>
<proteinExistence type="predicted"/>
<feature type="non-terminal residue" evidence="2">
    <location>
        <position position="84"/>
    </location>
</feature>
<organism evidence="2 3">
    <name type="scientific">Funneliformis caledonium</name>
    <dbReference type="NCBI Taxonomy" id="1117310"/>
    <lineage>
        <taxon>Eukaryota</taxon>
        <taxon>Fungi</taxon>
        <taxon>Fungi incertae sedis</taxon>
        <taxon>Mucoromycota</taxon>
        <taxon>Glomeromycotina</taxon>
        <taxon>Glomeromycetes</taxon>
        <taxon>Glomerales</taxon>
        <taxon>Glomeraceae</taxon>
        <taxon>Funneliformis</taxon>
    </lineage>
</organism>
<protein>
    <submittedName>
        <fullName evidence="2">2122_t:CDS:1</fullName>
    </submittedName>
</protein>
<feature type="region of interest" description="Disordered" evidence="1">
    <location>
        <begin position="1"/>
        <end position="23"/>
    </location>
</feature>
<dbReference type="AlphaFoldDB" id="A0A9N9H9Y8"/>
<evidence type="ECO:0000313" key="3">
    <source>
        <dbReference type="Proteomes" id="UP000789570"/>
    </source>
</evidence>
<comment type="caution">
    <text evidence="2">The sequence shown here is derived from an EMBL/GenBank/DDBJ whole genome shotgun (WGS) entry which is preliminary data.</text>
</comment>
<gene>
    <name evidence="2" type="ORF">FCALED_LOCUS11409</name>
</gene>
<dbReference type="OrthoDB" id="2448548at2759"/>
<reference evidence="2" key="1">
    <citation type="submission" date="2021-06" db="EMBL/GenBank/DDBJ databases">
        <authorList>
            <person name="Kallberg Y."/>
            <person name="Tangrot J."/>
            <person name="Rosling A."/>
        </authorList>
    </citation>
    <scope>NUCLEOTIDE SEQUENCE</scope>
    <source>
        <strain evidence="2">UK204</strain>
    </source>
</reference>
<name>A0A9N9H9Y8_9GLOM</name>
<evidence type="ECO:0000256" key="1">
    <source>
        <dbReference type="SAM" id="MobiDB-lite"/>
    </source>
</evidence>
<feature type="compositionally biased region" description="Polar residues" evidence="1">
    <location>
        <begin position="8"/>
        <end position="23"/>
    </location>
</feature>